<proteinExistence type="predicted"/>
<protein>
    <submittedName>
        <fullName evidence="1">Uncharacterized protein</fullName>
    </submittedName>
</protein>
<accession>A0A0A9E7V1</accession>
<sequence length="32" mass="3703">MIISVICNIFSWFVEGSEGWVTCCHTIRDQMP</sequence>
<reference evidence="1" key="1">
    <citation type="submission" date="2014-09" db="EMBL/GenBank/DDBJ databases">
        <authorList>
            <person name="Magalhaes I.L.F."/>
            <person name="Oliveira U."/>
            <person name="Santos F.R."/>
            <person name="Vidigal T.H.D.A."/>
            <person name="Brescovit A.D."/>
            <person name="Santos A.J."/>
        </authorList>
    </citation>
    <scope>NUCLEOTIDE SEQUENCE</scope>
    <source>
        <tissue evidence="1">Shoot tissue taken approximately 20 cm above the soil surface</tissue>
    </source>
</reference>
<reference evidence="1" key="2">
    <citation type="journal article" date="2015" name="Data Brief">
        <title>Shoot transcriptome of the giant reed, Arundo donax.</title>
        <authorList>
            <person name="Barrero R.A."/>
            <person name="Guerrero F.D."/>
            <person name="Moolhuijzen P."/>
            <person name="Goolsby J.A."/>
            <person name="Tidwell J."/>
            <person name="Bellgard S.E."/>
            <person name="Bellgard M.I."/>
        </authorList>
    </citation>
    <scope>NUCLEOTIDE SEQUENCE</scope>
    <source>
        <tissue evidence="1">Shoot tissue taken approximately 20 cm above the soil surface</tissue>
    </source>
</reference>
<name>A0A0A9E7V1_ARUDO</name>
<evidence type="ECO:0000313" key="1">
    <source>
        <dbReference type="EMBL" id="JAD96116.1"/>
    </source>
</evidence>
<organism evidence="1">
    <name type="scientific">Arundo donax</name>
    <name type="common">Giant reed</name>
    <name type="synonym">Donax arundinaceus</name>
    <dbReference type="NCBI Taxonomy" id="35708"/>
    <lineage>
        <taxon>Eukaryota</taxon>
        <taxon>Viridiplantae</taxon>
        <taxon>Streptophyta</taxon>
        <taxon>Embryophyta</taxon>
        <taxon>Tracheophyta</taxon>
        <taxon>Spermatophyta</taxon>
        <taxon>Magnoliopsida</taxon>
        <taxon>Liliopsida</taxon>
        <taxon>Poales</taxon>
        <taxon>Poaceae</taxon>
        <taxon>PACMAD clade</taxon>
        <taxon>Arundinoideae</taxon>
        <taxon>Arundineae</taxon>
        <taxon>Arundo</taxon>
    </lineage>
</organism>
<dbReference type="EMBL" id="GBRH01201779">
    <property type="protein sequence ID" value="JAD96116.1"/>
    <property type="molecule type" value="Transcribed_RNA"/>
</dbReference>
<dbReference type="AlphaFoldDB" id="A0A0A9E7V1"/>